<keyword evidence="2" id="KW-0576">Peroxisome</keyword>
<dbReference type="AlphaFoldDB" id="A0A4S5ER28"/>
<gene>
    <name evidence="4" type="ORF">E7Y31_08925</name>
</gene>
<dbReference type="RefSeq" id="WP_136447762.1">
    <property type="nucleotide sequence ID" value="NZ_SSXH01000163.1"/>
</dbReference>
<dbReference type="Gene3D" id="3.90.226.10">
    <property type="entry name" value="2-enoyl-CoA Hydratase, Chain A, domain 1"/>
    <property type="match status" value="1"/>
</dbReference>
<dbReference type="InterPro" id="IPR001753">
    <property type="entry name" value="Enoyl-CoA_hydra/iso"/>
</dbReference>
<dbReference type="PANTHER" id="PTHR43684">
    <property type="match status" value="1"/>
</dbReference>
<dbReference type="SUPFAM" id="SSF52096">
    <property type="entry name" value="ClpP/crotonase"/>
    <property type="match status" value="1"/>
</dbReference>
<dbReference type="EMBL" id="SSXH01000163">
    <property type="protein sequence ID" value="THJ74854.1"/>
    <property type="molecule type" value="Genomic_DNA"/>
</dbReference>
<evidence type="ECO:0000256" key="1">
    <source>
        <dbReference type="ARBA" id="ARBA00004275"/>
    </source>
</evidence>
<evidence type="ECO:0000313" key="4">
    <source>
        <dbReference type="EMBL" id="THJ74854.1"/>
    </source>
</evidence>
<comment type="caution">
    <text evidence="4">The sequence shown here is derived from an EMBL/GenBank/DDBJ whole genome shotgun (WGS) entry which is preliminary data.</text>
</comment>
<accession>A0A4S5ER28</accession>
<dbReference type="Pfam" id="PF00378">
    <property type="entry name" value="ECH_1"/>
    <property type="match status" value="1"/>
</dbReference>
<evidence type="ECO:0000256" key="2">
    <source>
        <dbReference type="ARBA" id="ARBA00023140"/>
    </source>
</evidence>
<evidence type="ECO:0000313" key="5">
    <source>
        <dbReference type="Proteomes" id="UP000305282"/>
    </source>
</evidence>
<protein>
    <submittedName>
        <fullName evidence="4">Enoyl-CoA hydratase/isomerase family protein</fullName>
    </submittedName>
</protein>
<dbReference type="CDD" id="cd06558">
    <property type="entry name" value="crotonase-like"/>
    <property type="match status" value="1"/>
</dbReference>
<name>A0A4S5ER28_9ACTN</name>
<reference evidence="4 5" key="1">
    <citation type="submission" date="2019-04" db="EMBL/GenBank/DDBJ databases">
        <title>Draft genome sequences for three unisolated Alnus-infective Frankia Sp+ strains, AgTrS, AiOr and AvVan, the first sequenced Frankia strains able to sporulate in-planta.</title>
        <authorList>
            <person name="Bethencourt L."/>
            <person name="Vautrin F."/>
            <person name="Taib N."/>
            <person name="Dubost A."/>
            <person name="Castro-Garcia L."/>
            <person name="Imbaud O."/>
            <person name="Abrouk D."/>
            <person name="Fournier P."/>
            <person name="Briolay J."/>
            <person name="Nguyen A."/>
            <person name="Normand P."/>
            <person name="Fernandez M.P."/>
            <person name="Brochier-Armanet C."/>
            <person name="Herrera-Belaroussi A."/>
        </authorList>
    </citation>
    <scope>NUCLEOTIDE SEQUENCE [LARGE SCALE GENOMIC DNA]</scope>
    <source>
        <strain evidence="4 5">AvVan</strain>
    </source>
</reference>
<comment type="subcellular location">
    <subcellularLocation>
        <location evidence="1">Peroxisome</location>
    </subcellularLocation>
</comment>
<dbReference type="InterPro" id="IPR051053">
    <property type="entry name" value="ECH/Chromodomain_protein"/>
</dbReference>
<dbReference type="OrthoDB" id="7209855at2"/>
<dbReference type="GO" id="GO:0004165">
    <property type="term" value="F:delta(3)-delta(2)-enoyl-CoA isomerase activity"/>
    <property type="evidence" value="ECO:0007669"/>
    <property type="project" value="UniProtKB-ARBA"/>
</dbReference>
<dbReference type="InterPro" id="IPR029045">
    <property type="entry name" value="ClpP/crotonase-like_dom_sf"/>
</dbReference>
<sequence length="274" mass="29396">MTAEPPRHPAQGPWTTLDVRVDAPVAWVRFNRPAAHNSVIPTMMIEIHAALTELARDDTLSVVVLTGAGRTFCPGADLTAALTDHNPDLPPVVVYQSATLLHEMPQLTIAAVNGGCAGAGFAWAAACDLRIATARARFSVAFPQLGLTSELGLPWTLSRALGGAAARDLCFLPAKLTADDARRIGLVARVFPDDRFEAEVDAIVTELGSRPRRAVRGMKANLLLAERSGLAEFVDAEARRHQSFFTGSARAESMRALQNQGLQLSQPETTEPRS</sequence>
<keyword evidence="3 4" id="KW-0413">Isomerase</keyword>
<dbReference type="PANTHER" id="PTHR43684:SF1">
    <property type="entry name" value="ENOYL-COA DELTA ISOMERASE 2"/>
    <property type="match status" value="1"/>
</dbReference>
<evidence type="ECO:0000256" key="3">
    <source>
        <dbReference type="ARBA" id="ARBA00023235"/>
    </source>
</evidence>
<proteinExistence type="predicted"/>
<dbReference type="Proteomes" id="UP000305282">
    <property type="component" value="Unassembled WGS sequence"/>
</dbReference>
<keyword evidence="5" id="KW-1185">Reference proteome</keyword>
<organism evidence="4 5">
    <name type="scientific">Candidatus Frankia alpina</name>
    <dbReference type="NCBI Taxonomy" id="2699483"/>
    <lineage>
        <taxon>Bacteria</taxon>
        <taxon>Bacillati</taxon>
        <taxon>Actinomycetota</taxon>
        <taxon>Actinomycetes</taxon>
        <taxon>Frankiales</taxon>
        <taxon>Frankiaceae</taxon>
        <taxon>Frankia</taxon>
    </lineage>
</organism>